<proteinExistence type="predicted"/>
<evidence type="ECO:0000313" key="2">
    <source>
        <dbReference type="Proteomes" id="UP000076661"/>
    </source>
</evidence>
<dbReference type="Proteomes" id="UP000076661">
    <property type="component" value="Unassembled WGS sequence"/>
</dbReference>
<dbReference type="AlphaFoldDB" id="A0A161YML7"/>
<evidence type="ECO:0000313" key="1">
    <source>
        <dbReference type="EMBL" id="KZN62936.1"/>
    </source>
</evidence>
<dbReference type="PATRIC" id="fig|1365257.3.peg.3855"/>
<name>A0A161YML7_9GAMM</name>
<comment type="caution">
    <text evidence="1">The sequence shown here is derived from an EMBL/GenBank/DDBJ whole genome shotgun (WGS) entry which is preliminary data.</text>
</comment>
<accession>A0A161YML7</accession>
<reference evidence="1 2" key="1">
    <citation type="submission" date="2013-07" db="EMBL/GenBank/DDBJ databases">
        <title>Comparative Genomic and Metabolomic Analysis of Twelve Strains of Pseudoalteromonas luteoviolacea.</title>
        <authorList>
            <person name="Vynne N.G."/>
            <person name="Mansson M."/>
            <person name="Gram L."/>
        </authorList>
    </citation>
    <scope>NUCLEOTIDE SEQUENCE [LARGE SCALE GENOMIC DNA]</scope>
    <source>
        <strain evidence="1 2">S4060-1</strain>
    </source>
</reference>
<organism evidence="1 2">
    <name type="scientific">Pseudoalteromonas luteoviolacea S4060-1</name>
    <dbReference type="NCBI Taxonomy" id="1365257"/>
    <lineage>
        <taxon>Bacteria</taxon>
        <taxon>Pseudomonadati</taxon>
        <taxon>Pseudomonadota</taxon>
        <taxon>Gammaproteobacteria</taxon>
        <taxon>Alteromonadales</taxon>
        <taxon>Pseudoalteromonadaceae</taxon>
        <taxon>Pseudoalteromonas</taxon>
    </lineage>
</organism>
<dbReference type="EMBL" id="AUXX01000036">
    <property type="protein sequence ID" value="KZN62936.1"/>
    <property type="molecule type" value="Genomic_DNA"/>
</dbReference>
<protein>
    <submittedName>
        <fullName evidence="1">Uncharacterized protein</fullName>
    </submittedName>
</protein>
<sequence length="435" mass="50193">MAACHKNDTNWKVMIPAKKVLSTLNEHWSVLELLFKRFKMADFSIKDVQNIIKLKNPNWSSERVFRETNRLLNQEIIIPLAKSSQLEINRAVADFASFLLQEEHLGLAEEITVLVKDLQRLGERLTEAGNEGDHSELRRFSRIMDERVRKIVKLYQHNESAILNLVEQAKSDHSNLSLKRRYQAVIEAFDEYIEPMLEMVDIHGPFHACFTQIEASISEQIDQIEQLGRGAQDKRMLEQLRTRILDMHLIGRESLGKSADMLMPLREELRRNTLITRQAAKVLGLIRKNGVDRMLSPVQPEFVSDIQRFNLGQKRHMVAYMASLAEFEHEEYQLPDHQDVPAYQSPNIPDYNDVRKSFSSSGKKRTALLGFLSEAYPNLEADEMLFLYQKLISDPELNVAQSDSQETMQLANARIKLYPFSATNNKVSDAEQPKE</sequence>
<gene>
    <name evidence="1" type="ORF">N478_24690</name>
</gene>